<dbReference type="GO" id="GO:0043094">
    <property type="term" value="P:metabolic compound salvage"/>
    <property type="evidence" value="ECO:0007669"/>
    <property type="project" value="InterPro"/>
</dbReference>
<gene>
    <name evidence="5" type="ORF">CEE37_01235</name>
</gene>
<keyword evidence="2" id="KW-0479">Metal-binding</keyword>
<evidence type="ECO:0000259" key="4">
    <source>
        <dbReference type="Pfam" id="PF01676"/>
    </source>
</evidence>
<dbReference type="PANTHER" id="PTHR21110">
    <property type="entry name" value="PHOSPHOPENTOMUTASE"/>
    <property type="match status" value="1"/>
</dbReference>
<dbReference type="GO" id="GO:0008973">
    <property type="term" value="F:phosphopentomutase activity"/>
    <property type="evidence" value="ECO:0007669"/>
    <property type="project" value="InterPro"/>
</dbReference>
<comment type="caution">
    <text evidence="5">The sequence shown here is derived from an EMBL/GenBank/DDBJ whole genome shotgun (WGS) entry which is preliminary data.</text>
</comment>
<evidence type="ECO:0000256" key="3">
    <source>
        <dbReference type="ARBA" id="ARBA00023211"/>
    </source>
</evidence>
<comment type="similarity">
    <text evidence="1">Belongs to the phosphopentomutase family.</text>
</comment>
<protein>
    <submittedName>
        <fullName evidence="5">Metalloenzyme</fullName>
    </submittedName>
</protein>
<dbReference type="PANTHER" id="PTHR21110:SF0">
    <property type="entry name" value="PHOSPHOPENTOMUTASE"/>
    <property type="match status" value="1"/>
</dbReference>
<keyword evidence="3" id="KW-0464">Manganese</keyword>
<reference evidence="5 6" key="1">
    <citation type="submission" date="2017-06" db="EMBL/GenBank/DDBJ databases">
        <title>Novel microbial phyla capable of carbon fixation and sulfur reduction in deep-sea sediments.</title>
        <authorList>
            <person name="Huang J."/>
            <person name="Baker B."/>
            <person name="Wang Y."/>
        </authorList>
    </citation>
    <scope>NUCLEOTIDE SEQUENCE [LARGE SCALE GENOMIC DNA]</scope>
    <source>
        <strain evidence="5">B3_LCP</strain>
    </source>
</reference>
<evidence type="ECO:0000313" key="5">
    <source>
        <dbReference type="EMBL" id="TKJ42333.1"/>
    </source>
</evidence>
<dbReference type="EMBL" id="NJBN01000001">
    <property type="protein sequence ID" value="TKJ42333.1"/>
    <property type="molecule type" value="Genomic_DNA"/>
</dbReference>
<dbReference type="GO" id="GO:0000287">
    <property type="term" value="F:magnesium ion binding"/>
    <property type="evidence" value="ECO:0007669"/>
    <property type="project" value="InterPro"/>
</dbReference>
<dbReference type="InterPro" id="IPR010045">
    <property type="entry name" value="DeoB"/>
</dbReference>
<dbReference type="InterPro" id="IPR006124">
    <property type="entry name" value="Metalloenzyme"/>
</dbReference>
<dbReference type="Proteomes" id="UP000319619">
    <property type="component" value="Unassembled WGS sequence"/>
</dbReference>
<dbReference type="SUPFAM" id="SSF53649">
    <property type="entry name" value="Alkaline phosphatase-like"/>
    <property type="match status" value="1"/>
</dbReference>
<dbReference type="AlphaFoldDB" id="A0A532V552"/>
<evidence type="ECO:0000256" key="2">
    <source>
        <dbReference type="ARBA" id="ARBA00022723"/>
    </source>
</evidence>
<evidence type="ECO:0000313" key="6">
    <source>
        <dbReference type="Proteomes" id="UP000319619"/>
    </source>
</evidence>
<organism evidence="5 6">
    <name type="scientific">candidate division LCP-89 bacterium B3_LCP</name>
    <dbReference type="NCBI Taxonomy" id="2012998"/>
    <lineage>
        <taxon>Bacteria</taxon>
        <taxon>Pseudomonadati</taxon>
        <taxon>Bacteria division LCP-89</taxon>
    </lineage>
</organism>
<proteinExistence type="inferred from homology"/>
<name>A0A532V552_UNCL8</name>
<dbReference type="GO" id="GO:0005829">
    <property type="term" value="C:cytosol"/>
    <property type="evidence" value="ECO:0007669"/>
    <property type="project" value="TreeGrafter"/>
</dbReference>
<dbReference type="Gene3D" id="3.40.720.10">
    <property type="entry name" value="Alkaline Phosphatase, subunit A"/>
    <property type="match status" value="1"/>
</dbReference>
<sequence length="303" mass="33952">MKSHYLHRLNMLKASRKILLIFIDGLGIGEDDPRLNPLLHHPDIWPAKNHKPDFNGLSNIPIDACLGVEGLPQSATGQTALLTGINAPKLVGKHLQGFPSRKLIELLKNESIFVHLTRNGYNATFANAYRHPEDITPFSRLSVTSHAFKASGQPFRSVEQIEKREALYHDFTNRSLGDKWGDIPILSAQEAADILVGIAKKEHFTLYEHFMTDILGHKGDKSAILSLIRQLSDFIHSTLTLANEEGIKIIITSDHGNIEDSSVKTHTRNSVPFIWNFDSEIIDENQPERITDVIPLIKKILIG</sequence>
<feature type="domain" description="Metalloenzyme" evidence="4">
    <location>
        <begin position="187"/>
        <end position="275"/>
    </location>
</feature>
<dbReference type="GO" id="GO:0009117">
    <property type="term" value="P:nucleotide metabolic process"/>
    <property type="evidence" value="ECO:0007669"/>
    <property type="project" value="InterPro"/>
</dbReference>
<dbReference type="Pfam" id="PF01676">
    <property type="entry name" value="Metalloenzyme"/>
    <property type="match status" value="1"/>
</dbReference>
<accession>A0A532V552</accession>
<evidence type="ECO:0000256" key="1">
    <source>
        <dbReference type="ARBA" id="ARBA00010373"/>
    </source>
</evidence>
<dbReference type="InterPro" id="IPR017850">
    <property type="entry name" value="Alkaline_phosphatase_core_sf"/>
</dbReference>